<feature type="transmembrane region" description="Helical" evidence="1">
    <location>
        <begin position="120"/>
        <end position="142"/>
    </location>
</feature>
<evidence type="ECO:0000313" key="4">
    <source>
        <dbReference type="Proteomes" id="UP000199170"/>
    </source>
</evidence>
<feature type="transmembrane region" description="Helical" evidence="1">
    <location>
        <begin position="148"/>
        <end position="167"/>
    </location>
</feature>
<feature type="domain" description="DUF7344" evidence="2">
    <location>
        <begin position="18"/>
        <end position="95"/>
    </location>
</feature>
<dbReference type="OrthoDB" id="331021at2157"/>
<dbReference type="InterPro" id="IPR055768">
    <property type="entry name" value="DUF7344"/>
</dbReference>
<proteinExistence type="predicted"/>
<dbReference type="EMBL" id="FNPB01000006">
    <property type="protein sequence ID" value="SDY10199.1"/>
    <property type="molecule type" value="Genomic_DNA"/>
</dbReference>
<dbReference type="RefSeq" id="WP_089767255.1">
    <property type="nucleotide sequence ID" value="NZ_FNPB01000006.1"/>
</dbReference>
<gene>
    <name evidence="3" type="ORF">SAMN04487946_106152</name>
</gene>
<dbReference type="AlphaFoldDB" id="A0A1H3H6E0"/>
<evidence type="ECO:0000259" key="2">
    <source>
        <dbReference type="Pfam" id="PF24035"/>
    </source>
</evidence>
<dbReference type="Pfam" id="PF24035">
    <property type="entry name" value="DUF7344"/>
    <property type="match status" value="1"/>
</dbReference>
<organism evidence="3 4">
    <name type="scientific">Halobellus clavatus</name>
    <dbReference type="NCBI Taxonomy" id="660517"/>
    <lineage>
        <taxon>Archaea</taxon>
        <taxon>Methanobacteriati</taxon>
        <taxon>Methanobacteriota</taxon>
        <taxon>Stenosarchaea group</taxon>
        <taxon>Halobacteria</taxon>
        <taxon>Halobacteriales</taxon>
        <taxon>Haloferacaceae</taxon>
        <taxon>Halobellus</taxon>
    </lineage>
</organism>
<dbReference type="Proteomes" id="UP000199170">
    <property type="component" value="Unassembled WGS sequence"/>
</dbReference>
<name>A0A1H3H6E0_9EURY</name>
<accession>A0A1H3H6E0</accession>
<keyword evidence="1" id="KW-0472">Membrane</keyword>
<keyword evidence="4" id="KW-1185">Reference proteome</keyword>
<evidence type="ECO:0000256" key="1">
    <source>
        <dbReference type="SAM" id="Phobius"/>
    </source>
</evidence>
<reference evidence="4" key="1">
    <citation type="submission" date="2016-10" db="EMBL/GenBank/DDBJ databases">
        <authorList>
            <person name="Varghese N."/>
            <person name="Submissions S."/>
        </authorList>
    </citation>
    <scope>NUCLEOTIDE SEQUENCE [LARGE SCALE GENOMIC DNA]</scope>
    <source>
        <strain evidence="4">CGMCC 1.10118</strain>
    </source>
</reference>
<protein>
    <recommendedName>
        <fullName evidence="2">DUF7344 domain-containing protein</fullName>
    </recommendedName>
</protein>
<dbReference type="Gene3D" id="1.10.10.10">
    <property type="entry name" value="Winged helix-like DNA-binding domain superfamily/Winged helix DNA-binding domain"/>
    <property type="match status" value="1"/>
</dbReference>
<keyword evidence="1" id="KW-1133">Transmembrane helix</keyword>
<dbReference type="InterPro" id="IPR036388">
    <property type="entry name" value="WH-like_DNA-bd_sf"/>
</dbReference>
<keyword evidence="1" id="KW-0812">Transmembrane</keyword>
<evidence type="ECO:0000313" key="3">
    <source>
        <dbReference type="EMBL" id="SDY10199.1"/>
    </source>
</evidence>
<sequence length="178" mass="20558">MSLRTSHPESILSETDIHDILRNDRRRRVIECLQDHRREVMLRDLAEEIAESETGQTPAPRNIRDSVYISLHQSHLPKLDSAGVVDYDSDRKTIRLCRFARKVDQYMEVVTKYGVSWASYYRSLGTMALFLVVLSLTGVPLVSAIDPLVFASLFLALIAGSTLYQLWTRRWLYLSHFE</sequence>